<sequence length="447" mass="48084">MKLQLKYKISMLVTFAAMLTACEGPSRLPFETGVGANPQLPPPTTALIPTIKVAKAVGWPATAMPLAPAGFQVTALARDLDHPRWLYTMPNGDILVVESNKPPKPADVDKGFFARLRGKVQSMVMKRAGANPPSADRITLLRGVSPDGTAKHRTVFMKDLMSPFGLALVGDELYIANADAIIKVPYTDGQTEINTVPVKVTDLPAGINHHWTKNLLASADGKKLYVTVGSNSNVGENGLDIEEGRAAIWELDIQTGEKRLYASGLRNPNGLAWEPETNALWTVVNERDELGNDLVPDYLTSVKDGAFYGWPWSYFGAHVDSRVKPPRPDMVAKAIAPDYALGTHVAPLGLAFSNGHSMPPAFANGAFIGEHGSWNRNPPAGYKVVFVPFSAGKPRGMPVDFLTGFLNTKGEALGRPVGVTFDKTGALLVADDVGNIVWRVSPVGTQQ</sequence>
<dbReference type="PANTHER" id="PTHR33546">
    <property type="entry name" value="LARGE, MULTIFUNCTIONAL SECRETED PROTEIN-RELATED"/>
    <property type="match status" value="1"/>
</dbReference>
<dbReference type="Proteomes" id="UP000198729">
    <property type="component" value="Unassembled WGS sequence"/>
</dbReference>
<dbReference type="PANTHER" id="PTHR33546:SF1">
    <property type="entry name" value="LARGE, MULTIFUNCTIONAL SECRETED PROTEIN"/>
    <property type="match status" value="1"/>
</dbReference>
<keyword evidence="3" id="KW-0560">Oxidoreductase</keyword>
<gene>
    <name evidence="3" type="ORF">NSMM_190031</name>
</gene>
<dbReference type="GO" id="GO:0016491">
    <property type="term" value="F:oxidoreductase activity"/>
    <property type="evidence" value="ECO:0007669"/>
    <property type="project" value="UniProtKB-KW"/>
</dbReference>
<feature type="domain" description="Pyrroloquinoline quinone-dependent pyranose dehydrogenase beta-propeller" evidence="2">
    <location>
        <begin position="334"/>
        <end position="436"/>
    </location>
</feature>
<keyword evidence="4" id="KW-1185">Reference proteome</keyword>
<feature type="domain" description="Pyrroloquinoline quinone-dependent pyranose dehydrogenase beta-propeller" evidence="2">
    <location>
        <begin position="163"/>
        <end position="291"/>
    </location>
</feature>
<dbReference type="InterPro" id="IPR011042">
    <property type="entry name" value="6-blade_b-propeller_TolB-like"/>
</dbReference>
<keyword evidence="1" id="KW-0732">Signal</keyword>
<dbReference type="InterPro" id="IPR054539">
    <property type="entry name" value="Beta-prop_PDH"/>
</dbReference>
<dbReference type="PROSITE" id="PS51257">
    <property type="entry name" value="PROKAR_LIPOPROTEIN"/>
    <property type="match status" value="1"/>
</dbReference>
<evidence type="ECO:0000313" key="3">
    <source>
        <dbReference type="EMBL" id="SCZ84514.1"/>
    </source>
</evidence>
<dbReference type="SUPFAM" id="SSF50952">
    <property type="entry name" value="Soluble quinoprotein glucose dehydrogenase"/>
    <property type="match status" value="1"/>
</dbReference>
<dbReference type="AlphaFoldDB" id="A0A1G5SBD2"/>
<dbReference type="OrthoDB" id="9770043at2"/>
<feature type="chain" id="PRO_5011723645" evidence="1">
    <location>
        <begin position="22"/>
        <end position="447"/>
    </location>
</feature>
<proteinExistence type="predicted"/>
<reference evidence="3 4" key="1">
    <citation type="submission" date="2016-10" db="EMBL/GenBank/DDBJ databases">
        <authorList>
            <person name="de Groot N.N."/>
        </authorList>
    </citation>
    <scope>NUCLEOTIDE SEQUENCE [LARGE SCALE GENOMIC DNA]</scope>
    <source>
        <strain evidence="3">1</strain>
    </source>
</reference>
<protein>
    <submittedName>
        <fullName evidence="3">L-sorbosone dehydrogenase</fullName>
        <ecNumber evidence="3">1.1.1.-</ecNumber>
    </submittedName>
</protein>
<dbReference type="EMBL" id="FMWO01000024">
    <property type="protein sequence ID" value="SCZ84514.1"/>
    <property type="molecule type" value="Genomic_DNA"/>
</dbReference>
<dbReference type="Gene3D" id="2.120.10.30">
    <property type="entry name" value="TolB, C-terminal domain"/>
    <property type="match status" value="1"/>
</dbReference>
<dbReference type="Pfam" id="PF22807">
    <property type="entry name" value="TrAA12"/>
    <property type="match status" value="2"/>
</dbReference>
<evidence type="ECO:0000313" key="4">
    <source>
        <dbReference type="Proteomes" id="UP000198729"/>
    </source>
</evidence>
<dbReference type="EC" id="1.1.1.-" evidence="3"/>
<dbReference type="InterPro" id="IPR011041">
    <property type="entry name" value="Quinoprot_gluc/sorb_DH_b-prop"/>
</dbReference>
<organism evidence="3 4">
    <name type="scientific">Nitrosomonas mobilis</name>
    <dbReference type="NCBI Taxonomy" id="51642"/>
    <lineage>
        <taxon>Bacteria</taxon>
        <taxon>Pseudomonadati</taxon>
        <taxon>Pseudomonadota</taxon>
        <taxon>Betaproteobacteria</taxon>
        <taxon>Nitrosomonadales</taxon>
        <taxon>Nitrosomonadaceae</taxon>
        <taxon>Nitrosomonas</taxon>
    </lineage>
</organism>
<evidence type="ECO:0000259" key="2">
    <source>
        <dbReference type="Pfam" id="PF22807"/>
    </source>
</evidence>
<accession>A0A1G5SBD2</accession>
<name>A0A1G5SBD2_9PROT</name>
<dbReference type="RefSeq" id="WP_090284042.1">
    <property type="nucleotide sequence ID" value="NZ_FMWO01000024.1"/>
</dbReference>
<feature type="signal peptide" evidence="1">
    <location>
        <begin position="1"/>
        <end position="21"/>
    </location>
</feature>
<evidence type="ECO:0000256" key="1">
    <source>
        <dbReference type="SAM" id="SignalP"/>
    </source>
</evidence>